<dbReference type="OrthoDB" id="4336084at2"/>
<dbReference type="AlphaFoldDB" id="A0A7K0D5B7"/>
<feature type="region of interest" description="Disordered" evidence="3">
    <location>
        <begin position="269"/>
        <end position="298"/>
    </location>
</feature>
<feature type="domain" description="Bacterial transcriptional activator" evidence="4">
    <location>
        <begin position="113"/>
        <end position="258"/>
    </location>
</feature>
<keyword evidence="1" id="KW-0805">Transcription regulation</keyword>
<proteinExistence type="predicted"/>
<evidence type="ECO:0000256" key="3">
    <source>
        <dbReference type="SAM" id="MobiDB-lite"/>
    </source>
</evidence>
<dbReference type="Proteomes" id="UP000438448">
    <property type="component" value="Unassembled WGS sequence"/>
</dbReference>
<dbReference type="PANTHER" id="PTHR35807">
    <property type="entry name" value="TRANSCRIPTIONAL REGULATOR REDD-RELATED"/>
    <property type="match status" value="1"/>
</dbReference>
<dbReference type="Gene3D" id="1.25.40.10">
    <property type="entry name" value="Tetratricopeptide repeat domain"/>
    <property type="match status" value="1"/>
</dbReference>
<name>A0A7K0D5B7_9NOCA</name>
<keyword evidence="2" id="KW-0804">Transcription</keyword>
<feature type="compositionally biased region" description="Basic and acidic residues" evidence="3">
    <location>
        <begin position="274"/>
        <end position="284"/>
    </location>
</feature>
<gene>
    <name evidence="5" type="ORF">NRB20_40550</name>
</gene>
<dbReference type="SMART" id="SM01043">
    <property type="entry name" value="BTAD"/>
    <property type="match status" value="1"/>
</dbReference>
<dbReference type="InterPro" id="IPR011990">
    <property type="entry name" value="TPR-like_helical_dom_sf"/>
</dbReference>
<evidence type="ECO:0000313" key="5">
    <source>
        <dbReference type="EMBL" id="MQY20946.1"/>
    </source>
</evidence>
<dbReference type="Gene3D" id="1.10.10.10">
    <property type="entry name" value="Winged helix-like DNA-binding domain superfamily/Winged helix DNA-binding domain"/>
    <property type="match status" value="1"/>
</dbReference>
<dbReference type="GO" id="GO:0006355">
    <property type="term" value="P:regulation of DNA-templated transcription"/>
    <property type="evidence" value="ECO:0007669"/>
    <property type="project" value="InterPro"/>
</dbReference>
<dbReference type="InterPro" id="IPR051677">
    <property type="entry name" value="AfsR-DnrI-RedD_regulator"/>
</dbReference>
<keyword evidence="6" id="KW-1185">Reference proteome</keyword>
<evidence type="ECO:0000256" key="1">
    <source>
        <dbReference type="ARBA" id="ARBA00023015"/>
    </source>
</evidence>
<dbReference type="InterPro" id="IPR036388">
    <property type="entry name" value="WH-like_DNA-bd_sf"/>
</dbReference>
<evidence type="ECO:0000256" key="2">
    <source>
        <dbReference type="ARBA" id="ARBA00023163"/>
    </source>
</evidence>
<dbReference type="RefSeq" id="WP_153411671.1">
    <property type="nucleotide sequence ID" value="NZ_WEGK01000008.1"/>
</dbReference>
<evidence type="ECO:0000313" key="6">
    <source>
        <dbReference type="Proteomes" id="UP000438448"/>
    </source>
</evidence>
<dbReference type="SUPFAM" id="SSF46894">
    <property type="entry name" value="C-terminal effector domain of the bipartite response regulators"/>
    <property type="match status" value="1"/>
</dbReference>
<protein>
    <recommendedName>
        <fullName evidence="4">Bacterial transcriptional activator domain-containing protein</fullName>
    </recommendedName>
</protein>
<dbReference type="InterPro" id="IPR016032">
    <property type="entry name" value="Sig_transdc_resp-reg_C-effctor"/>
</dbReference>
<dbReference type="InterPro" id="IPR005158">
    <property type="entry name" value="BTAD"/>
</dbReference>
<dbReference type="EMBL" id="WEGK01000008">
    <property type="protein sequence ID" value="MQY20946.1"/>
    <property type="molecule type" value="Genomic_DNA"/>
</dbReference>
<dbReference type="SUPFAM" id="SSF48452">
    <property type="entry name" value="TPR-like"/>
    <property type="match status" value="1"/>
</dbReference>
<dbReference type="CDD" id="cd15831">
    <property type="entry name" value="BTAD"/>
    <property type="match status" value="1"/>
</dbReference>
<reference evidence="5 6" key="1">
    <citation type="submission" date="2019-10" db="EMBL/GenBank/DDBJ databases">
        <title>Nocardia macrotermitis sp. nov. and Nocardia aurantia sp. nov., isolated from the gut of fungus growing-termite Macrotermes natalensis.</title>
        <authorList>
            <person name="Benndorf R."/>
            <person name="Schwitalla J."/>
            <person name="Martin K."/>
            <person name="De Beer W."/>
            <person name="Kaster A.-K."/>
            <person name="Vollmers J."/>
            <person name="Poulsen M."/>
            <person name="Beemelmanns C."/>
        </authorList>
    </citation>
    <scope>NUCLEOTIDE SEQUENCE [LARGE SCALE GENOMIC DNA]</scope>
    <source>
        <strain evidence="5 6">RB20</strain>
    </source>
</reference>
<organism evidence="5 6">
    <name type="scientific">Nocardia macrotermitis</name>
    <dbReference type="NCBI Taxonomy" id="2585198"/>
    <lineage>
        <taxon>Bacteria</taxon>
        <taxon>Bacillati</taxon>
        <taxon>Actinomycetota</taxon>
        <taxon>Actinomycetes</taxon>
        <taxon>Mycobacteriales</taxon>
        <taxon>Nocardiaceae</taxon>
        <taxon>Nocardia</taxon>
    </lineage>
</organism>
<dbReference type="GO" id="GO:0003677">
    <property type="term" value="F:DNA binding"/>
    <property type="evidence" value="ECO:0007669"/>
    <property type="project" value="InterPro"/>
</dbReference>
<comment type="caution">
    <text evidence="5">The sequence shown here is derived from an EMBL/GenBank/DDBJ whole genome shotgun (WGS) entry which is preliminary data.</text>
</comment>
<accession>A0A7K0D5B7</accession>
<sequence>MTDVRTEPAEAGASIPFCRILGPTEVEIDGVPANLGGPRTRQVLTVLSTGLGVPVPDDYLIDRVWRNEQPRNVVQALRTMINRLRTGLGAETGHRYLQRGRGGYALTVPLEQTDYGRLPALITRAQQQLAHGSSAVAVRDFEAAVELWRGAPWEELGDMPELTGARVRLGELYETALEELQAARLVLGETAAAIAALPHAIEAAPYRERRWELLALALYRSGRQTEALAALHRFRQRLRADTGTDPGPSLRTLEQRILHQDPALLAPDSATAIDPRRIPPETRPGDAATGSVRESPSTTVLRVELHPDLVGDTGNLPLPAASGYRKANSDKVIQPTVEHQVDTCIIEDQDAADIVRRSLRTKHYDAVFISTAIQFSADPRLLTTIVNLAHTLQPHCRFVFGEFDGSDPIERTSRPTE</sequence>
<evidence type="ECO:0000259" key="4">
    <source>
        <dbReference type="SMART" id="SM01043"/>
    </source>
</evidence>
<dbReference type="Pfam" id="PF03704">
    <property type="entry name" value="BTAD"/>
    <property type="match status" value="1"/>
</dbReference>
<dbReference type="PANTHER" id="PTHR35807:SF1">
    <property type="entry name" value="TRANSCRIPTIONAL REGULATOR REDD"/>
    <property type="match status" value="1"/>
</dbReference>